<evidence type="ECO:0000313" key="3">
    <source>
        <dbReference type="EMBL" id="SDP33776.1"/>
    </source>
</evidence>
<dbReference type="InterPro" id="IPR051910">
    <property type="entry name" value="ComF/GntX_DNA_util-trans"/>
</dbReference>
<name>A0A1H0RXN1_9CLOT</name>
<evidence type="ECO:0000256" key="1">
    <source>
        <dbReference type="ARBA" id="ARBA00008007"/>
    </source>
</evidence>
<accession>A0A1H0RXN1</accession>
<protein>
    <submittedName>
        <fullName evidence="3">Competence protein ComFC</fullName>
    </submittedName>
</protein>
<dbReference type="InterPro" id="IPR000836">
    <property type="entry name" value="PRTase_dom"/>
</dbReference>
<keyword evidence="4" id="KW-1185">Reference proteome</keyword>
<dbReference type="OrthoDB" id="9779910at2"/>
<dbReference type="AlphaFoldDB" id="A0A1H0RXN1"/>
<evidence type="ECO:0000259" key="2">
    <source>
        <dbReference type="Pfam" id="PF00156"/>
    </source>
</evidence>
<proteinExistence type="inferred from homology"/>
<sequence>MGKGIITLLKNILNGILDIIFPPEETCISCFEEGYVGLCPRCFKKIKRLRSESNVFSYGYYVGPLKALILSFKYKENYLAGRILSEFLCQIIEDNNLKCDIIVYVPLSKKSMKKRGFNQCEILAKKVADRYNIPISKSLVKVRETKEQKTLSREDRKKNIIDAFDIIKKIDIVDKSVILIDDVTTTGVTALECEKILKKYGAKTINIVTVAQSFI</sequence>
<dbReference type="STRING" id="94869.SAMN04488529_10439"/>
<organism evidence="3 4">
    <name type="scientific">Clostridium gasigenes</name>
    <dbReference type="NCBI Taxonomy" id="94869"/>
    <lineage>
        <taxon>Bacteria</taxon>
        <taxon>Bacillati</taxon>
        <taxon>Bacillota</taxon>
        <taxon>Clostridia</taxon>
        <taxon>Eubacteriales</taxon>
        <taxon>Clostridiaceae</taxon>
        <taxon>Clostridium</taxon>
    </lineage>
</organism>
<dbReference type="Pfam" id="PF00156">
    <property type="entry name" value="Pribosyltran"/>
    <property type="match status" value="1"/>
</dbReference>
<dbReference type="Gene3D" id="3.40.50.2020">
    <property type="match status" value="1"/>
</dbReference>
<gene>
    <name evidence="3" type="ORF">SAMN04488529_10439</name>
</gene>
<dbReference type="PANTHER" id="PTHR47505">
    <property type="entry name" value="DNA UTILIZATION PROTEIN YHGH"/>
    <property type="match status" value="1"/>
</dbReference>
<evidence type="ECO:0000313" key="4">
    <source>
        <dbReference type="Proteomes" id="UP000198597"/>
    </source>
</evidence>
<reference evidence="3 4" key="1">
    <citation type="submission" date="2016-10" db="EMBL/GenBank/DDBJ databases">
        <authorList>
            <person name="de Groot N.N."/>
        </authorList>
    </citation>
    <scope>NUCLEOTIDE SEQUENCE [LARGE SCALE GENOMIC DNA]</scope>
    <source>
        <strain evidence="3 4">DSM 12272</strain>
    </source>
</reference>
<dbReference type="CDD" id="cd06223">
    <property type="entry name" value="PRTases_typeI"/>
    <property type="match status" value="1"/>
</dbReference>
<dbReference type="EMBL" id="FNJM01000004">
    <property type="protein sequence ID" value="SDP33776.1"/>
    <property type="molecule type" value="Genomic_DNA"/>
</dbReference>
<dbReference type="InterPro" id="IPR029057">
    <property type="entry name" value="PRTase-like"/>
</dbReference>
<dbReference type="GeneID" id="65308572"/>
<dbReference type="SUPFAM" id="SSF53271">
    <property type="entry name" value="PRTase-like"/>
    <property type="match status" value="1"/>
</dbReference>
<dbReference type="RefSeq" id="WP_089968376.1">
    <property type="nucleotide sequence ID" value="NZ_CP071376.1"/>
</dbReference>
<feature type="domain" description="Phosphoribosyltransferase" evidence="2">
    <location>
        <begin position="120"/>
        <end position="211"/>
    </location>
</feature>
<dbReference type="Proteomes" id="UP000198597">
    <property type="component" value="Unassembled WGS sequence"/>
</dbReference>
<dbReference type="PANTHER" id="PTHR47505:SF1">
    <property type="entry name" value="DNA UTILIZATION PROTEIN YHGH"/>
    <property type="match status" value="1"/>
</dbReference>
<comment type="similarity">
    <text evidence="1">Belongs to the ComF/GntX family.</text>
</comment>